<accession>A0A9Q0RLM1</accession>
<protein>
    <recommendedName>
        <fullName evidence="5">Transmembrane protein</fullName>
    </recommendedName>
</protein>
<dbReference type="EMBL" id="JAPWDV010000002">
    <property type="protein sequence ID" value="KAJ6220478.1"/>
    <property type="molecule type" value="Genomic_DNA"/>
</dbReference>
<organism evidence="3 4">
    <name type="scientific">Blomia tropicalis</name>
    <name type="common">Mite</name>
    <dbReference type="NCBI Taxonomy" id="40697"/>
    <lineage>
        <taxon>Eukaryota</taxon>
        <taxon>Metazoa</taxon>
        <taxon>Ecdysozoa</taxon>
        <taxon>Arthropoda</taxon>
        <taxon>Chelicerata</taxon>
        <taxon>Arachnida</taxon>
        <taxon>Acari</taxon>
        <taxon>Acariformes</taxon>
        <taxon>Sarcoptiformes</taxon>
        <taxon>Astigmata</taxon>
        <taxon>Glycyphagoidea</taxon>
        <taxon>Echimyopodidae</taxon>
        <taxon>Blomia</taxon>
    </lineage>
</organism>
<feature type="compositionally biased region" description="Basic and acidic residues" evidence="1">
    <location>
        <begin position="77"/>
        <end position="90"/>
    </location>
</feature>
<dbReference type="Proteomes" id="UP001142055">
    <property type="component" value="Chromosome 2"/>
</dbReference>
<keyword evidence="4" id="KW-1185">Reference proteome</keyword>
<evidence type="ECO:0000256" key="1">
    <source>
        <dbReference type="SAM" id="MobiDB-lite"/>
    </source>
</evidence>
<keyword evidence="2" id="KW-1133">Transmembrane helix</keyword>
<feature type="region of interest" description="Disordered" evidence="1">
    <location>
        <begin position="67"/>
        <end position="90"/>
    </location>
</feature>
<feature type="compositionally biased region" description="Basic and acidic residues" evidence="1">
    <location>
        <begin position="1"/>
        <end position="20"/>
    </location>
</feature>
<evidence type="ECO:0000313" key="4">
    <source>
        <dbReference type="Proteomes" id="UP001142055"/>
    </source>
</evidence>
<evidence type="ECO:0000256" key="2">
    <source>
        <dbReference type="SAM" id="Phobius"/>
    </source>
</evidence>
<dbReference type="AlphaFoldDB" id="A0A9Q0RLM1"/>
<reference evidence="3" key="1">
    <citation type="submission" date="2022-12" db="EMBL/GenBank/DDBJ databases">
        <title>Genome assemblies of Blomia tropicalis.</title>
        <authorList>
            <person name="Cui Y."/>
        </authorList>
    </citation>
    <scope>NUCLEOTIDE SEQUENCE</scope>
    <source>
        <tissue evidence="3">Adult mites</tissue>
    </source>
</reference>
<sequence>MHTETVGEEEGEKKNRREGMKPPGIVPETLKSITDRALRLLLLLLQLIFLFTIEFAIRRSDHRHSSGLLASNCMKGKSKERSSQQNDHEKGQIFHFGTIIAAYGMTACNNKHSKKKIYDHKNTLKEGSSSRDNGEGRLAC</sequence>
<feature type="region of interest" description="Disordered" evidence="1">
    <location>
        <begin position="119"/>
        <end position="140"/>
    </location>
</feature>
<feature type="transmembrane region" description="Helical" evidence="2">
    <location>
        <begin position="37"/>
        <end position="57"/>
    </location>
</feature>
<evidence type="ECO:0000313" key="3">
    <source>
        <dbReference type="EMBL" id="KAJ6220478.1"/>
    </source>
</evidence>
<keyword evidence="2" id="KW-0472">Membrane</keyword>
<proteinExistence type="predicted"/>
<feature type="region of interest" description="Disordered" evidence="1">
    <location>
        <begin position="1"/>
        <end position="23"/>
    </location>
</feature>
<name>A0A9Q0RLM1_BLOTA</name>
<comment type="caution">
    <text evidence="3">The sequence shown here is derived from an EMBL/GenBank/DDBJ whole genome shotgun (WGS) entry which is preliminary data.</text>
</comment>
<evidence type="ECO:0008006" key="5">
    <source>
        <dbReference type="Google" id="ProtNLM"/>
    </source>
</evidence>
<keyword evidence="2" id="KW-0812">Transmembrane</keyword>
<gene>
    <name evidence="3" type="ORF">RDWZM_006290</name>
</gene>